<protein>
    <submittedName>
        <fullName evidence="1">Uncharacterized protein</fullName>
    </submittedName>
</protein>
<dbReference type="SUPFAM" id="SSF57302">
    <property type="entry name" value="Snake toxin-like"/>
    <property type="match status" value="1"/>
</dbReference>
<dbReference type="InterPro" id="IPR045860">
    <property type="entry name" value="Snake_toxin-like_sf"/>
</dbReference>
<name>A0AAW1TYV4_9CUCU</name>
<accession>A0AAW1TYV4</accession>
<comment type="caution">
    <text evidence="1">The sequence shown here is derived from an EMBL/GenBank/DDBJ whole genome shotgun (WGS) entry which is preliminary data.</text>
</comment>
<gene>
    <name evidence="1" type="ORF">WA026_007850</name>
</gene>
<sequence>MKLPGMKYTYITTIVFFSFEGYVSSLNCLSCNNENACLNSPSKRCGPKADTCFSSVVQNLPPSYGEVEYYRGCSDETNVCKTILEWNFGRCYQCDSDNCNNHTLKYKWSDIRSTAN</sequence>
<dbReference type="EMBL" id="JARQZJ010000033">
    <property type="protein sequence ID" value="KAK9875455.1"/>
    <property type="molecule type" value="Genomic_DNA"/>
</dbReference>
<reference evidence="1 2" key="1">
    <citation type="submission" date="2023-03" db="EMBL/GenBank/DDBJ databases">
        <title>Genome insight into feeding habits of ladybird beetles.</title>
        <authorList>
            <person name="Li H.-S."/>
            <person name="Huang Y.-H."/>
            <person name="Pang H."/>
        </authorList>
    </citation>
    <scope>NUCLEOTIDE SEQUENCE [LARGE SCALE GENOMIC DNA]</scope>
    <source>
        <strain evidence="1">SYSU_2023b</strain>
        <tissue evidence="1">Whole body</tissue>
    </source>
</reference>
<evidence type="ECO:0000313" key="1">
    <source>
        <dbReference type="EMBL" id="KAK9875455.1"/>
    </source>
</evidence>
<dbReference type="AlphaFoldDB" id="A0AAW1TYV4"/>
<evidence type="ECO:0000313" key="2">
    <source>
        <dbReference type="Proteomes" id="UP001431783"/>
    </source>
</evidence>
<keyword evidence="2" id="KW-1185">Reference proteome</keyword>
<proteinExistence type="predicted"/>
<dbReference type="Proteomes" id="UP001431783">
    <property type="component" value="Unassembled WGS sequence"/>
</dbReference>
<organism evidence="1 2">
    <name type="scientific">Henosepilachna vigintioctopunctata</name>
    <dbReference type="NCBI Taxonomy" id="420089"/>
    <lineage>
        <taxon>Eukaryota</taxon>
        <taxon>Metazoa</taxon>
        <taxon>Ecdysozoa</taxon>
        <taxon>Arthropoda</taxon>
        <taxon>Hexapoda</taxon>
        <taxon>Insecta</taxon>
        <taxon>Pterygota</taxon>
        <taxon>Neoptera</taxon>
        <taxon>Endopterygota</taxon>
        <taxon>Coleoptera</taxon>
        <taxon>Polyphaga</taxon>
        <taxon>Cucujiformia</taxon>
        <taxon>Coccinelloidea</taxon>
        <taxon>Coccinellidae</taxon>
        <taxon>Epilachninae</taxon>
        <taxon>Epilachnini</taxon>
        <taxon>Henosepilachna</taxon>
    </lineage>
</organism>